<evidence type="ECO:0000259" key="5">
    <source>
        <dbReference type="PROSITE" id="PS50885"/>
    </source>
</evidence>
<feature type="transmembrane region" description="Helical" evidence="4">
    <location>
        <begin position="327"/>
        <end position="348"/>
    </location>
</feature>
<feature type="transmembrane region" description="Helical" evidence="4">
    <location>
        <begin position="12"/>
        <end position="34"/>
    </location>
</feature>
<dbReference type="EMBL" id="FTLX01000007">
    <property type="protein sequence ID" value="SIR36191.1"/>
    <property type="molecule type" value="Genomic_DNA"/>
</dbReference>
<evidence type="ECO:0000313" key="7">
    <source>
        <dbReference type="Proteomes" id="UP000186385"/>
    </source>
</evidence>
<evidence type="ECO:0000256" key="4">
    <source>
        <dbReference type="SAM" id="Phobius"/>
    </source>
</evidence>
<dbReference type="SMART" id="SM00304">
    <property type="entry name" value="HAMP"/>
    <property type="match status" value="1"/>
</dbReference>
<dbReference type="RefSeq" id="WP_231581263.1">
    <property type="nucleotide sequence ID" value="NZ_FTLX01000007.1"/>
</dbReference>
<proteinExistence type="predicted"/>
<keyword evidence="3 4" id="KW-0472">Membrane</keyword>
<keyword evidence="2" id="KW-1003">Cell membrane</keyword>
<reference evidence="6 7" key="1">
    <citation type="submission" date="2017-01" db="EMBL/GenBank/DDBJ databases">
        <authorList>
            <person name="Mah S.A."/>
            <person name="Swanson W.J."/>
            <person name="Moy G.W."/>
            <person name="Vacquier V.D."/>
        </authorList>
    </citation>
    <scope>NUCLEOTIDE SEQUENCE [LARGE SCALE GENOMIC DNA]</scope>
    <source>
        <strain evidence="6 7">NIO-1016</strain>
    </source>
</reference>
<dbReference type="Pfam" id="PF00672">
    <property type="entry name" value="HAMP"/>
    <property type="match status" value="1"/>
</dbReference>
<evidence type="ECO:0000256" key="2">
    <source>
        <dbReference type="ARBA" id="ARBA00022475"/>
    </source>
</evidence>
<dbReference type="PROSITE" id="PS50885">
    <property type="entry name" value="HAMP"/>
    <property type="match status" value="1"/>
</dbReference>
<protein>
    <submittedName>
        <fullName evidence="6">HAMP domain-containing protein</fullName>
    </submittedName>
</protein>
<dbReference type="InterPro" id="IPR003660">
    <property type="entry name" value="HAMP_dom"/>
</dbReference>
<comment type="subcellular location">
    <subcellularLocation>
        <location evidence="1">Cell membrane</location>
    </subcellularLocation>
</comment>
<dbReference type="GO" id="GO:0005886">
    <property type="term" value="C:plasma membrane"/>
    <property type="evidence" value="ECO:0007669"/>
    <property type="project" value="UniProtKB-SubCell"/>
</dbReference>
<dbReference type="Gene3D" id="6.10.340.10">
    <property type="match status" value="1"/>
</dbReference>
<organism evidence="6 7">
    <name type="scientific">Domibacillus enclensis</name>
    <dbReference type="NCBI Taxonomy" id="1017273"/>
    <lineage>
        <taxon>Bacteria</taxon>
        <taxon>Bacillati</taxon>
        <taxon>Bacillota</taxon>
        <taxon>Bacilli</taxon>
        <taxon>Bacillales</taxon>
        <taxon>Bacillaceae</taxon>
        <taxon>Domibacillus</taxon>
    </lineage>
</organism>
<dbReference type="PANTHER" id="PTHR32089:SF112">
    <property type="entry name" value="LYSOZYME-LIKE PROTEIN-RELATED"/>
    <property type="match status" value="1"/>
</dbReference>
<name>A0A1N7AB11_9BACI</name>
<evidence type="ECO:0000256" key="1">
    <source>
        <dbReference type="ARBA" id="ARBA00004236"/>
    </source>
</evidence>
<evidence type="ECO:0000256" key="3">
    <source>
        <dbReference type="ARBA" id="ARBA00023136"/>
    </source>
</evidence>
<evidence type="ECO:0000313" key="6">
    <source>
        <dbReference type="EMBL" id="SIR36191.1"/>
    </source>
</evidence>
<keyword evidence="4" id="KW-1133">Transmembrane helix</keyword>
<gene>
    <name evidence="6" type="ORF">SAMN05443094_107137</name>
</gene>
<dbReference type="CDD" id="cd06225">
    <property type="entry name" value="HAMP"/>
    <property type="match status" value="1"/>
</dbReference>
<dbReference type="SUPFAM" id="SSF158472">
    <property type="entry name" value="HAMP domain-like"/>
    <property type="match status" value="1"/>
</dbReference>
<dbReference type="PANTHER" id="PTHR32089">
    <property type="entry name" value="METHYL-ACCEPTING CHEMOTAXIS PROTEIN MCPB"/>
    <property type="match status" value="1"/>
</dbReference>
<dbReference type="GO" id="GO:0007165">
    <property type="term" value="P:signal transduction"/>
    <property type="evidence" value="ECO:0007669"/>
    <property type="project" value="InterPro"/>
</dbReference>
<accession>A0A1N7AB11</accession>
<sequence length="524" mass="59606">MKNKKTTLRKQFLMRILSILFIVTLISVAIQVYLVQKQIDEELKMKSEMIATSIQEGINETKLASETIEHQIDLKMAGYASHIASKLNTNTAENVTTEQLTAIKEEMELSGLSIFARQGDDIVVVKSTDEKDIGFSTRNFGDYVYQASNALLNGEKPSDEMAFTAENLLVLPIAQSGSHDEKPLFFKYAYYHPPGADYFINPFIEAEEVYQFTEEAGPDQWIEKIETETSFLKEVSVLNPAVYQNPELEKQLYPPMKKVVFGGYETFTKEDEDILKKIAEEPVKTTSLQTIKGEKLFKMFIPTEDSHVVAVALDYDQIVWPLYRHSIILIVSGVIGLVILTLLTFRFFNRIYENIQKIIRQIKNIEEGDLTAKSNVKDGSELGELSRTANRMVDKLNELLADTQIQALKTQQLSNQLEKEASESVDRMYSISTEATIKSRDQLNDISEFLDETLRVLEPYEKDSRIGVLKESIEKMRQMALERTAAVTETTLSLSDLVQALHKQSRELSTISKSTIQQINKFKI</sequence>
<dbReference type="STRING" id="1017273.SAMN05443094_107137"/>
<dbReference type="Proteomes" id="UP000186385">
    <property type="component" value="Unassembled WGS sequence"/>
</dbReference>
<feature type="domain" description="HAMP" evidence="5">
    <location>
        <begin position="349"/>
        <end position="401"/>
    </location>
</feature>
<keyword evidence="4" id="KW-0812">Transmembrane</keyword>
<dbReference type="AlphaFoldDB" id="A0A1N7AB11"/>